<dbReference type="PROSITE" id="PS51485">
    <property type="entry name" value="PHYTOCYANIN"/>
    <property type="match status" value="1"/>
</dbReference>
<dbReference type="GO" id="GO:0005634">
    <property type="term" value="C:nucleus"/>
    <property type="evidence" value="ECO:0007669"/>
    <property type="project" value="TreeGrafter"/>
</dbReference>
<dbReference type="Gene3D" id="2.60.40.420">
    <property type="entry name" value="Cupredoxins - blue copper proteins"/>
    <property type="match status" value="1"/>
</dbReference>
<evidence type="ECO:0000259" key="6">
    <source>
        <dbReference type="PROSITE" id="PS51485"/>
    </source>
</evidence>
<dbReference type="SUPFAM" id="SSF49503">
    <property type="entry name" value="Cupredoxins"/>
    <property type="match status" value="1"/>
</dbReference>
<dbReference type="Proteomes" id="UP001180020">
    <property type="component" value="Unassembled WGS sequence"/>
</dbReference>
<feature type="domain" description="Phytocyanin" evidence="6">
    <location>
        <begin position="242"/>
        <end position="308"/>
    </location>
</feature>
<dbReference type="GO" id="GO:0009055">
    <property type="term" value="F:electron transfer activity"/>
    <property type="evidence" value="ECO:0007669"/>
    <property type="project" value="InterPro"/>
</dbReference>
<evidence type="ECO:0000256" key="3">
    <source>
        <dbReference type="ARBA" id="ARBA00022833"/>
    </source>
</evidence>
<evidence type="ECO:0000313" key="7">
    <source>
        <dbReference type="EMBL" id="KAK1321542.1"/>
    </source>
</evidence>
<sequence>MNSNAITQSTYSVPRSPNVVGSVVEIEVTNSESRPNSPKKKYVKHRSRVWEDFIKSEKEGKEIATCKHCKKFFDGCSKNGTSHLKNHYERCLRRTIVRNLIEDVGQKLLSITKNANERTSRVMSFKVRSYLYELYSEYAANSGVYHVSDKNGSTHGDDMFESNEAKKLKGGFKKFMSERTTLSSHVLSKVDEDHVTKASMVGSTALIKLVAQSPYGFTRGRCPETQTAPLGSVAQMPDSTSYDFYVGGRDGWVQNPSENYNNWSSRNRFQIKDNLVFKYKNGEDSVLVVKKEDYESCNTNNPIKKLEV</sequence>
<comment type="caution">
    <text evidence="7">The sequence shown here is derived from an EMBL/GenBank/DDBJ whole genome shotgun (WGS) entry which is preliminary data.</text>
</comment>
<dbReference type="PROSITE" id="PS50808">
    <property type="entry name" value="ZF_BED"/>
    <property type="match status" value="1"/>
</dbReference>
<dbReference type="AlphaFoldDB" id="A0AAV9F7I7"/>
<accession>A0AAV9F7I7</accession>
<dbReference type="InterPro" id="IPR036236">
    <property type="entry name" value="Znf_C2H2_sf"/>
</dbReference>
<dbReference type="SUPFAM" id="SSF57667">
    <property type="entry name" value="beta-beta-alpha zinc fingers"/>
    <property type="match status" value="1"/>
</dbReference>
<evidence type="ECO:0000256" key="1">
    <source>
        <dbReference type="ARBA" id="ARBA00022723"/>
    </source>
</evidence>
<reference evidence="7" key="1">
    <citation type="journal article" date="2023" name="Nat. Commun.">
        <title>Diploid and tetraploid genomes of Acorus and the evolution of monocots.</title>
        <authorList>
            <person name="Ma L."/>
            <person name="Liu K.W."/>
            <person name="Li Z."/>
            <person name="Hsiao Y.Y."/>
            <person name="Qi Y."/>
            <person name="Fu T."/>
            <person name="Tang G.D."/>
            <person name="Zhang D."/>
            <person name="Sun W.H."/>
            <person name="Liu D.K."/>
            <person name="Li Y."/>
            <person name="Chen G.Z."/>
            <person name="Liu X.D."/>
            <person name="Liao X.Y."/>
            <person name="Jiang Y.T."/>
            <person name="Yu X."/>
            <person name="Hao Y."/>
            <person name="Huang J."/>
            <person name="Zhao X.W."/>
            <person name="Ke S."/>
            <person name="Chen Y.Y."/>
            <person name="Wu W.L."/>
            <person name="Hsu J.L."/>
            <person name="Lin Y.F."/>
            <person name="Huang M.D."/>
            <person name="Li C.Y."/>
            <person name="Huang L."/>
            <person name="Wang Z.W."/>
            <person name="Zhao X."/>
            <person name="Zhong W.Y."/>
            <person name="Peng D.H."/>
            <person name="Ahmad S."/>
            <person name="Lan S."/>
            <person name="Zhang J.S."/>
            <person name="Tsai W.C."/>
            <person name="Van de Peer Y."/>
            <person name="Liu Z.J."/>
        </authorList>
    </citation>
    <scope>NUCLEOTIDE SEQUENCE</scope>
    <source>
        <strain evidence="7">CP</strain>
    </source>
</reference>
<dbReference type="PANTHER" id="PTHR34396">
    <property type="entry name" value="OS03G0264950 PROTEIN-RELATED"/>
    <property type="match status" value="1"/>
</dbReference>
<name>A0AAV9F7I7_ACOCL</name>
<evidence type="ECO:0000313" key="8">
    <source>
        <dbReference type="Proteomes" id="UP001180020"/>
    </source>
</evidence>
<keyword evidence="3" id="KW-0862">Zinc</keyword>
<feature type="domain" description="BED-type" evidence="5">
    <location>
        <begin position="44"/>
        <end position="104"/>
    </location>
</feature>
<evidence type="ECO:0000256" key="4">
    <source>
        <dbReference type="PROSITE-ProRule" id="PRU00027"/>
    </source>
</evidence>
<organism evidence="7 8">
    <name type="scientific">Acorus calamus</name>
    <name type="common">Sweet flag</name>
    <dbReference type="NCBI Taxonomy" id="4465"/>
    <lineage>
        <taxon>Eukaryota</taxon>
        <taxon>Viridiplantae</taxon>
        <taxon>Streptophyta</taxon>
        <taxon>Embryophyta</taxon>
        <taxon>Tracheophyta</taxon>
        <taxon>Spermatophyta</taxon>
        <taxon>Magnoliopsida</taxon>
        <taxon>Liliopsida</taxon>
        <taxon>Acoraceae</taxon>
        <taxon>Acorus</taxon>
    </lineage>
</organism>
<keyword evidence="8" id="KW-1185">Reference proteome</keyword>
<keyword evidence="1" id="KW-0479">Metal-binding</keyword>
<proteinExistence type="predicted"/>
<evidence type="ECO:0000259" key="5">
    <source>
        <dbReference type="PROSITE" id="PS50808"/>
    </source>
</evidence>
<reference evidence="7" key="2">
    <citation type="submission" date="2023-06" db="EMBL/GenBank/DDBJ databases">
        <authorList>
            <person name="Ma L."/>
            <person name="Liu K.-W."/>
            <person name="Li Z."/>
            <person name="Hsiao Y.-Y."/>
            <person name="Qi Y."/>
            <person name="Fu T."/>
            <person name="Tang G."/>
            <person name="Zhang D."/>
            <person name="Sun W.-H."/>
            <person name="Liu D.-K."/>
            <person name="Li Y."/>
            <person name="Chen G.-Z."/>
            <person name="Liu X.-D."/>
            <person name="Liao X.-Y."/>
            <person name="Jiang Y.-T."/>
            <person name="Yu X."/>
            <person name="Hao Y."/>
            <person name="Huang J."/>
            <person name="Zhao X.-W."/>
            <person name="Ke S."/>
            <person name="Chen Y.-Y."/>
            <person name="Wu W.-L."/>
            <person name="Hsu J.-L."/>
            <person name="Lin Y.-F."/>
            <person name="Huang M.-D."/>
            <person name="Li C.-Y."/>
            <person name="Huang L."/>
            <person name="Wang Z.-W."/>
            <person name="Zhao X."/>
            <person name="Zhong W.-Y."/>
            <person name="Peng D.-H."/>
            <person name="Ahmad S."/>
            <person name="Lan S."/>
            <person name="Zhang J.-S."/>
            <person name="Tsai W.-C."/>
            <person name="Van De Peer Y."/>
            <person name="Liu Z.-J."/>
        </authorList>
    </citation>
    <scope>NUCLEOTIDE SEQUENCE</scope>
    <source>
        <strain evidence="7">CP</strain>
        <tissue evidence="7">Leaves</tissue>
    </source>
</reference>
<dbReference type="Pfam" id="PF02298">
    <property type="entry name" value="Cu_bind_like"/>
    <property type="match status" value="1"/>
</dbReference>
<gene>
    <name evidence="7" type="ORF">QJS10_CPA03g00805</name>
</gene>
<dbReference type="InterPro" id="IPR003245">
    <property type="entry name" value="Phytocyanin_dom"/>
</dbReference>
<dbReference type="GO" id="GO:0008270">
    <property type="term" value="F:zinc ion binding"/>
    <property type="evidence" value="ECO:0007669"/>
    <property type="project" value="UniProtKB-KW"/>
</dbReference>
<dbReference type="GO" id="GO:1990837">
    <property type="term" value="F:sequence-specific double-stranded DNA binding"/>
    <property type="evidence" value="ECO:0007669"/>
    <property type="project" value="TreeGrafter"/>
</dbReference>
<keyword evidence="2 4" id="KW-0863">Zinc-finger</keyword>
<dbReference type="GO" id="GO:0006357">
    <property type="term" value="P:regulation of transcription by RNA polymerase II"/>
    <property type="evidence" value="ECO:0007669"/>
    <property type="project" value="TreeGrafter"/>
</dbReference>
<evidence type="ECO:0008006" key="9">
    <source>
        <dbReference type="Google" id="ProtNLM"/>
    </source>
</evidence>
<dbReference type="InterPro" id="IPR008972">
    <property type="entry name" value="Cupredoxin"/>
</dbReference>
<dbReference type="PANTHER" id="PTHR34396:SF25">
    <property type="entry name" value="BOUNDARY ELEMENT ASSOCIATED FACTOR"/>
    <property type="match status" value="1"/>
</dbReference>
<protein>
    <recommendedName>
        <fullName evidence="9">BED-type domain-containing protein</fullName>
    </recommendedName>
</protein>
<dbReference type="InterPro" id="IPR003656">
    <property type="entry name" value="Znf_BED"/>
</dbReference>
<dbReference type="EMBL" id="JAUJYO010000003">
    <property type="protein sequence ID" value="KAK1321542.1"/>
    <property type="molecule type" value="Genomic_DNA"/>
</dbReference>
<dbReference type="InterPro" id="IPR053031">
    <property type="entry name" value="Cuticle_assoc_protein"/>
</dbReference>
<evidence type="ECO:0000256" key="2">
    <source>
        <dbReference type="ARBA" id="ARBA00022771"/>
    </source>
</evidence>
<dbReference type="SMART" id="SM00614">
    <property type="entry name" value="ZnF_BED"/>
    <property type="match status" value="1"/>
</dbReference>